<gene>
    <name evidence="2" type="ORF">KHA91_00615</name>
</gene>
<evidence type="ECO:0000313" key="3">
    <source>
        <dbReference type="Proteomes" id="UP000676456"/>
    </source>
</evidence>
<dbReference type="RefSeq" id="WP_213096302.1">
    <property type="nucleotide sequence ID" value="NZ_JAGYPH010000001.1"/>
</dbReference>
<keyword evidence="1" id="KW-1133">Transmembrane helix</keyword>
<dbReference type="EMBL" id="JAGYPN010000001">
    <property type="protein sequence ID" value="MBS4221255.1"/>
    <property type="molecule type" value="Genomic_DNA"/>
</dbReference>
<evidence type="ECO:0000313" key="2">
    <source>
        <dbReference type="EMBL" id="MBS4221255.1"/>
    </source>
</evidence>
<name>A0A942UIH5_9BACI</name>
<keyword evidence="1" id="KW-0812">Transmembrane</keyword>
<organism evidence="2 3">
    <name type="scientific">Lederbergia citrea</name>
    <dbReference type="NCBI Taxonomy" id="2833581"/>
    <lineage>
        <taxon>Bacteria</taxon>
        <taxon>Bacillati</taxon>
        <taxon>Bacillota</taxon>
        <taxon>Bacilli</taxon>
        <taxon>Bacillales</taxon>
        <taxon>Bacillaceae</taxon>
        <taxon>Lederbergia</taxon>
    </lineage>
</organism>
<reference evidence="2 3" key="1">
    <citation type="submission" date="2021-05" db="EMBL/GenBank/DDBJ databases">
        <title>Novel Bacillus species.</title>
        <authorList>
            <person name="Liu G."/>
        </authorList>
    </citation>
    <scope>NUCLEOTIDE SEQUENCE [LARGE SCALE GENOMIC DNA]</scope>
    <source>
        <strain evidence="2 3">FJAT-49682</strain>
    </source>
</reference>
<comment type="caution">
    <text evidence="2">The sequence shown here is derived from an EMBL/GenBank/DDBJ whole genome shotgun (WGS) entry which is preliminary data.</text>
</comment>
<feature type="transmembrane region" description="Helical" evidence="1">
    <location>
        <begin position="6"/>
        <end position="31"/>
    </location>
</feature>
<dbReference type="Proteomes" id="UP000676456">
    <property type="component" value="Unassembled WGS sequence"/>
</dbReference>
<sequence>MWKWIFILIIPIIVFAIIEEMIYFIINRTFFRSTKERRKIKEKLTLLKNKIMMKDTSV</sequence>
<accession>A0A942UIH5</accession>
<keyword evidence="1" id="KW-0472">Membrane</keyword>
<dbReference type="AlphaFoldDB" id="A0A942UIH5"/>
<keyword evidence="3" id="KW-1185">Reference proteome</keyword>
<proteinExistence type="predicted"/>
<protein>
    <submittedName>
        <fullName evidence="2">Uncharacterized protein</fullName>
    </submittedName>
</protein>
<evidence type="ECO:0000256" key="1">
    <source>
        <dbReference type="SAM" id="Phobius"/>
    </source>
</evidence>